<sequence>MAQFTPSSGNVYADLGHTNPEGMQAVSSLVMALRQQIGARPLADVAPQLGLHADDLAEILGGHFRPEDQARLAGYVAALEATT</sequence>
<organism evidence="1 2">
    <name type="scientific">Silvimonas amylolytica</name>
    <dbReference type="NCBI Taxonomy" id="449663"/>
    <lineage>
        <taxon>Bacteria</taxon>
        <taxon>Pseudomonadati</taxon>
        <taxon>Pseudomonadota</taxon>
        <taxon>Betaproteobacteria</taxon>
        <taxon>Neisseriales</taxon>
        <taxon>Chitinibacteraceae</taxon>
        <taxon>Silvimonas</taxon>
    </lineage>
</organism>
<gene>
    <name evidence="1" type="ORF">GCM10010971_41640</name>
</gene>
<keyword evidence="2" id="KW-1185">Reference proteome</keyword>
<dbReference type="Proteomes" id="UP000621859">
    <property type="component" value="Unassembled WGS sequence"/>
</dbReference>
<protein>
    <recommendedName>
        <fullName evidence="3">Transcriptional regulator</fullName>
    </recommendedName>
</protein>
<evidence type="ECO:0000313" key="1">
    <source>
        <dbReference type="EMBL" id="GGP28345.1"/>
    </source>
</evidence>
<name>A0ABQ2PS88_9NEIS</name>
<dbReference type="RefSeq" id="WP_188698824.1">
    <property type="nucleotide sequence ID" value="NZ_BMLY01000016.1"/>
</dbReference>
<accession>A0ABQ2PS88</accession>
<proteinExistence type="predicted"/>
<reference evidence="2" key="1">
    <citation type="journal article" date="2019" name="Int. J. Syst. Evol. Microbiol.">
        <title>The Global Catalogue of Microorganisms (GCM) 10K type strain sequencing project: providing services to taxonomists for standard genome sequencing and annotation.</title>
        <authorList>
            <consortium name="The Broad Institute Genomics Platform"/>
            <consortium name="The Broad Institute Genome Sequencing Center for Infectious Disease"/>
            <person name="Wu L."/>
            <person name="Ma J."/>
        </authorList>
    </citation>
    <scope>NUCLEOTIDE SEQUENCE [LARGE SCALE GENOMIC DNA]</scope>
    <source>
        <strain evidence="2">CGMCC 1.8860</strain>
    </source>
</reference>
<comment type="caution">
    <text evidence="1">The sequence shown here is derived from an EMBL/GenBank/DDBJ whole genome shotgun (WGS) entry which is preliminary data.</text>
</comment>
<dbReference type="EMBL" id="BMLY01000016">
    <property type="protein sequence ID" value="GGP28345.1"/>
    <property type="molecule type" value="Genomic_DNA"/>
</dbReference>
<evidence type="ECO:0000313" key="2">
    <source>
        <dbReference type="Proteomes" id="UP000621859"/>
    </source>
</evidence>
<evidence type="ECO:0008006" key="3">
    <source>
        <dbReference type="Google" id="ProtNLM"/>
    </source>
</evidence>